<dbReference type="PANTHER" id="PTHR37168">
    <property type="entry name" value="CRISPR-ASSOCIATED EXONUCLEASE CAS4"/>
    <property type="match status" value="1"/>
</dbReference>
<organism evidence="11 12">
    <name type="scientific">Clostridium argentinense CDC 2741</name>
    <dbReference type="NCBI Taxonomy" id="1418104"/>
    <lineage>
        <taxon>Bacteria</taxon>
        <taxon>Bacillati</taxon>
        <taxon>Bacillota</taxon>
        <taxon>Clostridia</taxon>
        <taxon>Eubacteriales</taxon>
        <taxon>Clostridiaceae</taxon>
        <taxon>Clostridium</taxon>
    </lineage>
</organism>
<dbReference type="EMBL" id="AYSO01000007">
    <property type="protein sequence ID" value="KIE48463.1"/>
    <property type="molecule type" value="Genomic_DNA"/>
</dbReference>
<accession>A0A0C1U9Y8</accession>
<dbReference type="AlphaFoldDB" id="A0A0C1U9Y8"/>
<dbReference type="NCBIfam" id="TIGR00372">
    <property type="entry name" value="cas4"/>
    <property type="match status" value="1"/>
</dbReference>
<comment type="function">
    <text evidence="9">CRISPR (clustered regularly interspaced short palindromic repeat) is an adaptive immune system that provides protection against mobile genetic elements (viruses, transposable elements and conjugative plasmids). CRISPR clusters contain sequences complementary to antecedent mobile elements and target invading nucleic acids. CRISPR clusters are transcribed and processed into CRISPR RNA (crRNA).</text>
</comment>
<dbReference type="OrthoDB" id="9794720at2"/>
<evidence type="ECO:0000256" key="8">
    <source>
        <dbReference type="ARBA" id="ARBA00023211"/>
    </source>
</evidence>
<evidence type="ECO:0000256" key="5">
    <source>
        <dbReference type="ARBA" id="ARBA00023004"/>
    </source>
</evidence>
<comment type="caution">
    <text evidence="11">The sequence shown here is derived from an EMBL/GenBank/DDBJ whole genome shotgun (WGS) entry which is preliminary data.</text>
</comment>
<dbReference type="Pfam" id="PF01930">
    <property type="entry name" value="Cas_Cas4"/>
    <property type="match status" value="1"/>
</dbReference>
<evidence type="ECO:0000256" key="6">
    <source>
        <dbReference type="ARBA" id="ARBA00023014"/>
    </source>
</evidence>
<dbReference type="InterPro" id="IPR013343">
    <property type="entry name" value="CRISPR-assoc_prot_Cas4"/>
</dbReference>
<keyword evidence="3 9" id="KW-0378">Hydrolase</keyword>
<name>A0A0C1U9Y8_9CLOT</name>
<keyword evidence="12" id="KW-1185">Reference proteome</keyword>
<keyword evidence="1 9" id="KW-0540">Nuclease</keyword>
<protein>
    <recommendedName>
        <fullName evidence="9">CRISPR-associated exonuclease Cas4</fullName>
        <ecNumber evidence="9">3.1.12.1</ecNumber>
    </recommendedName>
</protein>
<evidence type="ECO:0000256" key="9">
    <source>
        <dbReference type="RuleBase" id="RU365022"/>
    </source>
</evidence>
<dbReference type="GO" id="GO:0004527">
    <property type="term" value="F:exonuclease activity"/>
    <property type="evidence" value="ECO:0007669"/>
    <property type="project" value="UniProtKB-KW"/>
</dbReference>
<evidence type="ECO:0000313" key="11">
    <source>
        <dbReference type="EMBL" id="KIE48463.1"/>
    </source>
</evidence>
<evidence type="ECO:0000256" key="3">
    <source>
        <dbReference type="ARBA" id="ARBA00022801"/>
    </source>
</evidence>
<dbReference type="EC" id="3.1.12.1" evidence="9"/>
<dbReference type="InterPro" id="IPR022765">
    <property type="entry name" value="Dna2/Cas4_DUF83"/>
</dbReference>
<reference evidence="11 12" key="1">
    <citation type="journal article" date="2015" name="Infect. Genet. Evol.">
        <title>Genomic sequences of six botulinum neurotoxin-producing strains representing three clostridial species illustrate the mobility and diversity of botulinum neurotoxin genes.</title>
        <authorList>
            <person name="Smith T.J."/>
            <person name="Hill K.K."/>
            <person name="Xie G."/>
            <person name="Foley B.T."/>
            <person name="Williamson C.H."/>
            <person name="Foster J.T."/>
            <person name="Johnson S.L."/>
            <person name="Chertkov O."/>
            <person name="Teshima H."/>
            <person name="Gibbons H.S."/>
            <person name="Johnsky L.A."/>
            <person name="Karavis M.A."/>
            <person name="Smith L.A."/>
        </authorList>
    </citation>
    <scope>NUCLEOTIDE SEQUENCE [LARGE SCALE GENOMIC DNA]</scope>
    <source>
        <strain evidence="11 12">CDC 2741</strain>
    </source>
</reference>
<dbReference type="Proteomes" id="UP000031366">
    <property type="component" value="Unassembled WGS sequence"/>
</dbReference>
<evidence type="ECO:0000256" key="4">
    <source>
        <dbReference type="ARBA" id="ARBA00022839"/>
    </source>
</evidence>
<keyword evidence="2 9" id="KW-0479">Metal-binding</keyword>
<keyword evidence="4 9" id="KW-0269">Exonuclease</keyword>
<evidence type="ECO:0000256" key="2">
    <source>
        <dbReference type="ARBA" id="ARBA00022723"/>
    </source>
</evidence>
<sequence>MEFSLEEYKTNGVKLNYYYICKRKLWLFDKGISFENSNDRVLQGKILHENSYSREKNKEILVDGMIKLDILDKDYIKEVKISSKMENSDKMQLLYYLFYLKELGINKKGKLNYIKEKKTEEIELTNEHEKEIKNALIDIKEILSKDKPPIMQKLKYCKKCSYYEFCFIKEGDINE</sequence>
<dbReference type="Gene3D" id="3.90.320.10">
    <property type="match status" value="1"/>
</dbReference>
<evidence type="ECO:0000256" key="1">
    <source>
        <dbReference type="ARBA" id="ARBA00022722"/>
    </source>
</evidence>
<comment type="cofactor">
    <cofactor evidence="9">
        <name>Mg(2+)</name>
        <dbReference type="ChEBI" id="CHEBI:18420"/>
    </cofactor>
    <cofactor evidence="9">
        <name>Mn(2+)</name>
        <dbReference type="ChEBI" id="CHEBI:29035"/>
    </cofactor>
    <text evidence="9">Mg(2+) or Mn(2+) required for ssDNA cleavage activity.</text>
</comment>
<dbReference type="PANTHER" id="PTHR37168:SF1">
    <property type="entry name" value="CRISPR-ASSOCIATED EXONUCLEASE CAS4"/>
    <property type="match status" value="1"/>
</dbReference>
<keyword evidence="8 9" id="KW-0464">Manganese</keyword>
<evidence type="ECO:0000259" key="10">
    <source>
        <dbReference type="Pfam" id="PF01930"/>
    </source>
</evidence>
<gene>
    <name evidence="11" type="primary">cas4</name>
    <name evidence="11" type="ORF">U732_4236</name>
</gene>
<evidence type="ECO:0000313" key="12">
    <source>
        <dbReference type="Proteomes" id="UP000031366"/>
    </source>
</evidence>
<keyword evidence="7 9" id="KW-0051">Antiviral defense</keyword>
<feature type="domain" description="DUF83" evidence="10">
    <location>
        <begin position="11"/>
        <end position="168"/>
    </location>
</feature>
<keyword evidence="5 9" id="KW-0408">Iron</keyword>
<dbReference type="InterPro" id="IPR011604">
    <property type="entry name" value="PDDEXK-like_dom_sf"/>
</dbReference>
<keyword evidence="6 9" id="KW-0411">Iron-sulfur</keyword>
<comment type="similarity">
    <text evidence="9">Belongs to the CRISPR-associated exonuclease Cas4 family.</text>
</comment>
<dbReference type="GO" id="GO:0051607">
    <property type="term" value="P:defense response to virus"/>
    <property type="evidence" value="ECO:0007669"/>
    <property type="project" value="UniProtKB-KW"/>
</dbReference>
<comment type="cofactor">
    <cofactor evidence="9">
        <name>iron-sulfur cluster</name>
        <dbReference type="ChEBI" id="CHEBI:30408"/>
    </cofactor>
</comment>
<evidence type="ECO:0000256" key="7">
    <source>
        <dbReference type="ARBA" id="ARBA00023118"/>
    </source>
</evidence>
<dbReference type="GO" id="GO:0051536">
    <property type="term" value="F:iron-sulfur cluster binding"/>
    <property type="evidence" value="ECO:0007669"/>
    <property type="project" value="UniProtKB-KW"/>
</dbReference>
<dbReference type="GO" id="GO:0046872">
    <property type="term" value="F:metal ion binding"/>
    <property type="evidence" value="ECO:0007669"/>
    <property type="project" value="UniProtKB-KW"/>
</dbReference>
<dbReference type="STRING" id="29341.RSJ17_10290"/>
<dbReference type="RefSeq" id="WP_039629664.1">
    <property type="nucleotide sequence ID" value="NZ_AYSO01000007.1"/>
</dbReference>
<proteinExistence type="inferred from homology"/>